<gene>
    <name evidence="1" type="ORF">BDP55DRAFT_625977</name>
</gene>
<name>A0AAJ0EZR5_9PEZI</name>
<organism evidence="1 2">
    <name type="scientific">Colletotrichum godetiae</name>
    <dbReference type="NCBI Taxonomy" id="1209918"/>
    <lineage>
        <taxon>Eukaryota</taxon>
        <taxon>Fungi</taxon>
        <taxon>Dikarya</taxon>
        <taxon>Ascomycota</taxon>
        <taxon>Pezizomycotina</taxon>
        <taxon>Sordariomycetes</taxon>
        <taxon>Hypocreomycetidae</taxon>
        <taxon>Glomerellales</taxon>
        <taxon>Glomerellaceae</taxon>
        <taxon>Colletotrichum</taxon>
        <taxon>Colletotrichum acutatum species complex</taxon>
    </lineage>
</organism>
<evidence type="ECO:0000313" key="1">
    <source>
        <dbReference type="EMBL" id="KAK1700393.1"/>
    </source>
</evidence>
<evidence type="ECO:0000313" key="2">
    <source>
        <dbReference type="Proteomes" id="UP001224890"/>
    </source>
</evidence>
<sequence>MKAVDQSTFTTHHPDTLCSSYEYTAHTSTCLNLLAQSSPTITTSTLHICTRHENSHQTSFASRPAWIQEHSVLMFNNSSSIWLQIPTQAHEHDAISVLRSLAARPCRAYGLNPLSEIPASSDESDTRPCVICLCPPERHASPRTITDSHTTNPVLPPVFATSETTCSTFGCKRVAVAICKTVAMDALDATLAAPNARNTPLFR</sequence>
<dbReference type="Proteomes" id="UP001224890">
    <property type="component" value="Unassembled WGS sequence"/>
</dbReference>
<keyword evidence="2" id="KW-1185">Reference proteome</keyword>
<dbReference type="GeneID" id="85456091"/>
<protein>
    <submittedName>
        <fullName evidence="1">Uncharacterized protein</fullName>
    </submittedName>
</protein>
<accession>A0AAJ0EZR5</accession>
<comment type="caution">
    <text evidence="1">The sequence shown here is derived from an EMBL/GenBank/DDBJ whole genome shotgun (WGS) entry which is preliminary data.</text>
</comment>
<dbReference type="EMBL" id="JAHMHR010000002">
    <property type="protein sequence ID" value="KAK1700393.1"/>
    <property type="molecule type" value="Genomic_DNA"/>
</dbReference>
<dbReference type="RefSeq" id="XP_060436150.1">
    <property type="nucleotide sequence ID" value="XM_060571565.1"/>
</dbReference>
<reference evidence="1" key="1">
    <citation type="submission" date="2021-06" db="EMBL/GenBank/DDBJ databases">
        <title>Comparative genomics, transcriptomics and evolutionary studies reveal genomic signatures of adaptation to plant cell wall in hemibiotrophic fungi.</title>
        <authorList>
            <consortium name="DOE Joint Genome Institute"/>
            <person name="Baroncelli R."/>
            <person name="Diaz J.F."/>
            <person name="Benocci T."/>
            <person name="Peng M."/>
            <person name="Battaglia E."/>
            <person name="Haridas S."/>
            <person name="Andreopoulos W."/>
            <person name="Labutti K."/>
            <person name="Pangilinan J."/>
            <person name="Floch G.L."/>
            <person name="Makela M.R."/>
            <person name="Henrissat B."/>
            <person name="Grigoriev I.V."/>
            <person name="Crouch J.A."/>
            <person name="De Vries R.P."/>
            <person name="Sukno S.A."/>
            <person name="Thon M.R."/>
        </authorList>
    </citation>
    <scope>NUCLEOTIDE SEQUENCE</scope>
    <source>
        <strain evidence="1">CBS 193.32</strain>
    </source>
</reference>
<dbReference type="AlphaFoldDB" id="A0AAJ0EZR5"/>
<proteinExistence type="predicted"/>